<evidence type="ECO:0000313" key="1">
    <source>
        <dbReference type="EMBL" id="JAH24590.1"/>
    </source>
</evidence>
<dbReference type="EMBL" id="GBXM01083987">
    <property type="protein sequence ID" value="JAH24590.1"/>
    <property type="molecule type" value="Transcribed_RNA"/>
</dbReference>
<reference evidence="1" key="2">
    <citation type="journal article" date="2015" name="Fish Shellfish Immunol.">
        <title>Early steps in the European eel (Anguilla anguilla)-Vibrio vulnificus interaction in the gills: Role of the RtxA13 toxin.</title>
        <authorList>
            <person name="Callol A."/>
            <person name="Pajuelo D."/>
            <person name="Ebbesson L."/>
            <person name="Teles M."/>
            <person name="MacKenzie S."/>
            <person name="Amaro C."/>
        </authorList>
    </citation>
    <scope>NUCLEOTIDE SEQUENCE</scope>
</reference>
<reference evidence="1" key="1">
    <citation type="submission" date="2014-11" db="EMBL/GenBank/DDBJ databases">
        <authorList>
            <person name="Amaro Gonzalez C."/>
        </authorList>
    </citation>
    <scope>NUCLEOTIDE SEQUENCE</scope>
</reference>
<dbReference type="AlphaFoldDB" id="A0A0E9R7X6"/>
<accession>A0A0E9R7X6</accession>
<sequence>MITERQRSVLFCPKVDNMIPPITLHLFSRRFGQFTNYTYGQFTSELETERRSF</sequence>
<proteinExistence type="predicted"/>
<name>A0A0E9R7X6_ANGAN</name>
<organism evidence="1">
    <name type="scientific">Anguilla anguilla</name>
    <name type="common">European freshwater eel</name>
    <name type="synonym">Muraena anguilla</name>
    <dbReference type="NCBI Taxonomy" id="7936"/>
    <lineage>
        <taxon>Eukaryota</taxon>
        <taxon>Metazoa</taxon>
        <taxon>Chordata</taxon>
        <taxon>Craniata</taxon>
        <taxon>Vertebrata</taxon>
        <taxon>Euteleostomi</taxon>
        <taxon>Actinopterygii</taxon>
        <taxon>Neopterygii</taxon>
        <taxon>Teleostei</taxon>
        <taxon>Anguilliformes</taxon>
        <taxon>Anguillidae</taxon>
        <taxon>Anguilla</taxon>
    </lineage>
</organism>
<protein>
    <submittedName>
        <fullName evidence="1">Uncharacterized protein</fullName>
    </submittedName>
</protein>